<feature type="compositionally biased region" description="Low complexity" evidence="1">
    <location>
        <begin position="1442"/>
        <end position="1458"/>
    </location>
</feature>
<feature type="compositionally biased region" description="Basic and acidic residues" evidence="1">
    <location>
        <begin position="1733"/>
        <end position="1759"/>
    </location>
</feature>
<feature type="compositionally biased region" description="Basic and acidic residues" evidence="1">
    <location>
        <begin position="570"/>
        <end position="582"/>
    </location>
</feature>
<dbReference type="GO" id="GO:0035317">
    <property type="term" value="P:imaginal disc-derived wing hair organization"/>
    <property type="evidence" value="ECO:0007669"/>
    <property type="project" value="TreeGrafter"/>
</dbReference>
<dbReference type="Proteomes" id="UP001219518">
    <property type="component" value="Unassembled WGS sequence"/>
</dbReference>
<feature type="compositionally biased region" description="Pro residues" evidence="1">
    <location>
        <begin position="1511"/>
        <end position="1530"/>
    </location>
</feature>
<feature type="compositionally biased region" description="Gly residues" evidence="1">
    <location>
        <begin position="998"/>
        <end position="1008"/>
    </location>
</feature>
<feature type="compositionally biased region" description="Gly residues" evidence="1">
    <location>
        <begin position="1862"/>
        <end position="1872"/>
    </location>
</feature>
<feature type="compositionally biased region" description="Gly residues" evidence="1">
    <location>
        <begin position="1796"/>
        <end position="1805"/>
    </location>
</feature>
<feature type="compositionally biased region" description="Low complexity" evidence="1">
    <location>
        <begin position="1218"/>
        <end position="1247"/>
    </location>
</feature>
<feature type="compositionally biased region" description="Pro residues" evidence="1">
    <location>
        <begin position="965"/>
        <end position="975"/>
    </location>
</feature>
<feature type="region of interest" description="Disordered" evidence="1">
    <location>
        <begin position="1218"/>
        <end position="1282"/>
    </location>
</feature>
<evidence type="ECO:0000313" key="3">
    <source>
        <dbReference type="EMBL" id="KAK3927526.1"/>
    </source>
</evidence>
<evidence type="ECO:0000256" key="1">
    <source>
        <dbReference type="SAM" id="MobiDB-lite"/>
    </source>
</evidence>
<reference evidence="3" key="1">
    <citation type="submission" date="2021-07" db="EMBL/GenBank/DDBJ databases">
        <authorList>
            <person name="Catto M.A."/>
            <person name="Jacobson A."/>
            <person name="Kennedy G."/>
            <person name="Labadie P."/>
            <person name="Hunt B.G."/>
            <person name="Srinivasan R."/>
        </authorList>
    </citation>
    <scope>NUCLEOTIDE SEQUENCE</scope>
    <source>
        <strain evidence="3">PL_HMW_Pooled</strain>
        <tissue evidence="3">Head</tissue>
    </source>
</reference>
<feature type="compositionally biased region" description="Basic and acidic residues" evidence="1">
    <location>
        <begin position="1686"/>
        <end position="1703"/>
    </location>
</feature>
<gene>
    <name evidence="3" type="ORF">KUF71_015811</name>
</gene>
<dbReference type="EMBL" id="JAHWGI010001289">
    <property type="protein sequence ID" value="KAK3927526.1"/>
    <property type="molecule type" value="Genomic_DNA"/>
</dbReference>
<feature type="compositionally biased region" description="Basic and acidic residues" evidence="1">
    <location>
        <begin position="1248"/>
        <end position="1257"/>
    </location>
</feature>
<feature type="compositionally biased region" description="Low complexity" evidence="1">
    <location>
        <begin position="1055"/>
        <end position="1072"/>
    </location>
</feature>
<sequence>MENFCGSKPPEGGCGSRQAQGFYPLWQPTASVFHGNRRFADCDPIAQFDRFDPRTTIGLPLEVRAVSRALDFLIPVSEALPQRGTRDSNPQPRVPTRSQNRKRPNAQSHRANGGHGESRASGGIIPIVENGRVLAGQVLRPETLHIENEKLEKLLTGVLEEFCQPTWYRPTAEANDLPVPLHDAVQNTMQEKRSTKEPAASRCGDGLADTMSVAEPPARRGSPRGSPWGFPWGPLLALACALVGLGPIGGLALTAQPPAPPTYVITRHLEGDVYTTAADQRCPGLCGSGSGGTSQEVPGAECSCQCLPRLPIFRDDLHVCVDDIHECSLVPFVSGASSQTVPFVFLPLKGQIIFPSAEIQFPGNSSPICVVSGARFLARAGWVDMRNHSDTEPPLRLLRDNGRSYLQVAFRTNDWAPPDRMTGQWEVEARQDDRGGEKQKEKFLRKSKRTWLGEPHLRRSMEGRLLLVQLMCKEEQSFFTPCVGLRVAGTPNSFSGVREVSFSPVSSTSGGGGGSSDAWSSGALGAGWLVGASGGLLGLAYVLAALVYMRARRRKNSKRRERQLAGAAARVEEGRGGRDGRDNGAYLATSSAESSCCSESDGETPASDSGMSHGERRGHGELAPHGLVSVVVHGSPGGLGLGREGLGHVGNMDHYLLQDSAGIERLPEEDVSIVETLDTERPDAVRAMAGPPRRKLYFNPAYFDPELLAAPPPAALEFLSKIREVISIAKHKMAAKRFAPSLVQIPEEDSLASTPEQARPKARVPSRAASMVRPSSPPAPPPAAASLRSAGSTPGCPGCPGCTAAQLPPPLHPAPNPPLPLGCTVCAGGPHSKQQHIRKWLEEVRAPRSGELDDSGSVKSEGSVYGPVTPLRTLDRPGGGSFRQPSAEQARQGAGGGVAASAGGRRKSAPRTPAKYMLENMRAARLEAIALEAEAGGNANPAHGKGAAPPPPKAAAEQAVKGLPPKVPTRKPAPAPVATSDHNNNGAALKHDDPAPSRGGGGGGGGAGSTRPREPETGGFRGRSASVTNRVHVSAEDSIVRRNAMHSPPPPPPTAASLAPAADPAPTASPAPGLVAQQKEAIARKLSASVAPAHQASSLRGKSAPSPPPPSLPPATAAPAADKPEVPKQLMDAVIKELVVQRGLETVAPKPPAPAPPKPAPPSFALPAPTDTANAPHLRQYHSLGADLGRGALPNFLTNSEGYSLVSEVYVNDNYSFSSSGSAESGGASPSPTHSSSGSSENNNGTEKNIKYSDKQPGHLTIQVDDSPDNKRLEPEADNFEPDTLDRKAITKVRAHRLGSNASESSMRSDLTSHDAYLDSLERPGQHLLLRTAGSFRSADPPSLPVQQQQHLPACSSHLGAAAASGPSPFNRMFGSLREIYESRARCRAADAAVIGPPGLCGQTQSLHGSLHGGSLHGGSLHGSLHGGSLHGGSQYSDTDCTSVASSSRRSTRSARSAHTNGSSSRPSKQRHRQRYPSPPRGTPKSSTGGKRRRSKGSSSSTGGVQEDRAPPPPRPPPLRPPKPKPPAAPPADTSLYQEPPPPRPIHERDPSPGMGPDRPPLPPRNPKPALPPKQAVQAAQAVQVGSTSSSSKRQQNPAHRPLPPLPPLPPRGPGLDRDREQDLDAMSAASADSLNSSDYEAFYSMPMSSPPPPLPCVKGQFILQANKGRPSLSAASSPAQRRKQRDRERDRDRDRDASDAGSEKAASYSGTTFLQETQLLSGARGRVGVGKDLVRHLRDKRGSDSVKKSWRKVVDRSSAHAHPLPILCPVLPHKPEDSGYLSTDSNESKRRLSIGLGGGGGGLSQGQSQGSLSDTDGDESLCDGASESGGESVATDSFFFGSFRGAPGPGGGASSDRRRSGGGAPGGGGGTSSRRSSVVLMPQ</sequence>
<feature type="compositionally biased region" description="Low complexity" evidence="1">
    <location>
        <begin position="937"/>
        <end position="947"/>
    </location>
</feature>
<feature type="region of interest" description="Disordered" evidence="1">
    <location>
        <begin position="1145"/>
        <end position="1177"/>
    </location>
</feature>
<keyword evidence="3" id="KW-0378">Hydrolase</keyword>
<feature type="compositionally biased region" description="Low complexity" evidence="1">
    <location>
        <begin position="1625"/>
        <end position="1639"/>
    </location>
</feature>
<feature type="compositionally biased region" description="Polar residues" evidence="1">
    <location>
        <begin position="1709"/>
        <end position="1721"/>
    </location>
</feature>
<organism evidence="3 4">
    <name type="scientific">Frankliniella fusca</name>
    <dbReference type="NCBI Taxonomy" id="407009"/>
    <lineage>
        <taxon>Eukaryota</taxon>
        <taxon>Metazoa</taxon>
        <taxon>Ecdysozoa</taxon>
        <taxon>Arthropoda</taxon>
        <taxon>Hexapoda</taxon>
        <taxon>Insecta</taxon>
        <taxon>Pterygota</taxon>
        <taxon>Neoptera</taxon>
        <taxon>Paraneoptera</taxon>
        <taxon>Thysanoptera</taxon>
        <taxon>Terebrantia</taxon>
        <taxon>Thripoidea</taxon>
        <taxon>Thripidae</taxon>
        <taxon>Frankliniella</taxon>
    </lineage>
</organism>
<feature type="region of interest" description="Disordered" evidence="1">
    <location>
        <begin position="81"/>
        <end position="122"/>
    </location>
</feature>
<keyword evidence="3" id="KW-0645">Protease</keyword>
<evidence type="ECO:0000313" key="4">
    <source>
        <dbReference type="Proteomes" id="UP001219518"/>
    </source>
</evidence>
<feature type="compositionally biased region" description="Pro residues" evidence="1">
    <location>
        <begin position="1601"/>
        <end position="1613"/>
    </location>
</feature>
<feature type="compositionally biased region" description="Pro residues" evidence="1">
    <location>
        <begin position="1558"/>
        <end position="1572"/>
    </location>
</feature>
<keyword evidence="4" id="KW-1185">Reference proteome</keyword>
<feature type="compositionally biased region" description="Low complexity" evidence="1">
    <location>
        <begin position="1573"/>
        <end position="1598"/>
    </location>
</feature>
<feature type="region of interest" description="Disordered" evidence="1">
    <location>
        <begin position="937"/>
        <end position="1129"/>
    </location>
</feature>
<feature type="region of interest" description="Disordered" evidence="1">
    <location>
        <begin position="748"/>
        <end position="794"/>
    </location>
</feature>
<feature type="compositionally biased region" description="Low complexity" evidence="1">
    <location>
        <begin position="784"/>
        <end position="794"/>
    </location>
</feature>
<proteinExistence type="predicted"/>
<evidence type="ECO:0000259" key="2">
    <source>
        <dbReference type="Pfam" id="PF23328"/>
    </source>
</evidence>
<name>A0AAE1HVD9_9NEOP</name>
<feature type="region of interest" description="Disordered" evidence="1">
    <location>
        <begin position="1422"/>
        <end position="1884"/>
    </location>
</feature>
<dbReference type="GO" id="GO:0008237">
    <property type="term" value="F:metallopeptidase activity"/>
    <property type="evidence" value="ECO:0007669"/>
    <property type="project" value="UniProtKB-KW"/>
</dbReference>
<comment type="caution">
    <text evidence="3">The sequence shown here is derived from an EMBL/GenBank/DDBJ whole genome shotgun (WGS) entry which is preliminary data.</text>
</comment>
<feature type="region of interest" description="Disordered" evidence="1">
    <location>
        <begin position="848"/>
        <end position="913"/>
    </location>
</feature>
<feature type="compositionally biased region" description="Pro residues" evidence="1">
    <location>
        <begin position="1149"/>
        <end position="1164"/>
    </location>
</feature>
<dbReference type="InterPro" id="IPR057507">
    <property type="entry name" value="Sha_B-like_N"/>
</dbReference>
<dbReference type="PANTHER" id="PTHR39387">
    <property type="entry name" value="SHAVENOID, ISOFORM B"/>
    <property type="match status" value="1"/>
</dbReference>
<feature type="domain" description="Shavenoid isoform B-like N-terminal" evidence="2">
    <location>
        <begin position="263"/>
        <end position="325"/>
    </location>
</feature>
<accession>A0AAE1HVD9</accession>
<keyword evidence="3" id="KW-0482">Metalloprotease</keyword>
<protein>
    <submittedName>
        <fullName evidence="3">Matrix metalloproteinase-16</fullName>
    </submittedName>
</protein>
<dbReference type="Pfam" id="PF23328">
    <property type="entry name" value="Sha_B_N"/>
    <property type="match status" value="1"/>
</dbReference>
<feature type="compositionally biased region" description="Low complexity" evidence="1">
    <location>
        <begin position="590"/>
        <end position="599"/>
    </location>
</feature>
<feature type="compositionally biased region" description="Gly residues" evidence="1">
    <location>
        <begin position="1422"/>
        <end position="1431"/>
    </location>
</feature>
<feature type="region of interest" description="Disordered" evidence="1">
    <location>
        <begin position="557"/>
        <end position="620"/>
    </location>
</feature>
<reference evidence="3" key="2">
    <citation type="journal article" date="2023" name="BMC Genomics">
        <title>Pest status, molecular evolution, and epigenetic factors derived from the genome assembly of Frankliniella fusca, a thysanopteran phytovirus vector.</title>
        <authorList>
            <person name="Catto M.A."/>
            <person name="Labadie P.E."/>
            <person name="Jacobson A.L."/>
            <person name="Kennedy G.G."/>
            <person name="Srinivasan R."/>
            <person name="Hunt B.G."/>
        </authorList>
    </citation>
    <scope>NUCLEOTIDE SEQUENCE</scope>
    <source>
        <strain evidence="3">PL_HMW_Pooled</strain>
    </source>
</reference>
<feature type="compositionally biased region" description="Low complexity" evidence="1">
    <location>
        <begin position="1838"/>
        <end position="1847"/>
    </location>
</feature>
<dbReference type="PANTHER" id="PTHR39387:SF1">
    <property type="entry name" value="SHAVENOID, ISOFORM B"/>
    <property type="match status" value="1"/>
</dbReference>
<feature type="compositionally biased region" description="Low complexity" evidence="1">
    <location>
        <begin position="765"/>
        <end position="774"/>
    </location>
</feature>
<dbReference type="GO" id="GO:0005938">
    <property type="term" value="C:cell cortex"/>
    <property type="evidence" value="ECO:0007669"/>
    <property type="project" value="TreeGrafter"/>
</dbReference>